<proteinExistence type="predicted"/>
<comment type="caution">
    <text evidence="2">The sequence shown here is derived from an EMBL/GenBank/DDBJ whole genome shotgun (WGS) entry which is preliminary data.</text>
</comment>
<dbReference type="EMBL" id="BLBS01000002">
    <property type="protein sequence ID" value="GET85452.1"/>
    <property type="molecule type" value="Genomic_DNA"/>
</dbReference>
<feature type="compositionally biased region" description="Basic residues" evidence="1">
    <location>
        <begin position="299"/>
        <end position="315"/>
    </location>
</feature>
<gene>
    <name evidence="2" type="ORF">LtaPh_0201361</name>
</gene>
<name>A0A640K7P5_LEITA</name>
<sequence>MRPPHVRQGVPAYHRGPHREPLLCHPLCRRRRGDFLSTGPSLRPCQRGTKLLFEVAVQVMIISGGAAMRHDRGPRHSVQLATVQVVEACEALLHKPNAMARAHLPRTAQRPSNEKPHEDVFLVESSSAVRARQARVERHHCHLCHVHAPSLTLRLQNHLSEKSVHHERHARIKLRLLEETHAAPVHTLRCLHVHSGHAALPRIGSRRWRTCLGATHHVSHIAQELRHLQVRVVVALDNERNVREGVVGVRQPQDQLLAHPHLHGKAPLAVLAEPLVRCRPAVRHHVDPDSVAVRQRLLPQRRRRVADVPRRRRERGGHGERQGTAQVRQHRRLLVDSHAAADHLRAGCVLHGSDAPVAAEPHPVLHKALVGQAAGALGLRGPPQERIRGSLVLRRRRQQRTQALSGQPGSGRAALRGRGRRHGCLSDGLGLHRGEDVQRQQRRVEVVVRARNLLVRQPRLALRLTQGRTLRLIRRWDAHHGKVRCPRPRSPLTSVAHGRKPLAVHVPQPLPPRQLRASIHVVRHTRHRQQHRPHTAQRRRRRREHGVPWLQRNALHGAVVRLSVHAVRTVLRHDV</sequence>
<keyword evidence="3" id="KW-1185">Reference proteome</keyword>
<evidence type="ECO:0000313" key="2">
    <source>
        <dbReference type="EMBL" id="GET85452.1"/>
    </source>
</evidence>
<feature type="region of interest" description="Disordered" evidence="1">
    <location>
        <begin position="523"/>
        <end position="546"/>
    </location>
</feature>
<feature type="compositionally biased region" description="Basic residues" evidence="1">
    <location>
        <begin position="523"/>
        <end position="544"/>
    </location>
</feature>
<dbReference type="AlphaFoldDB" id="A0A640K7P5"/>
<feature type="region of interest" description="Disordered" evidence="1">
    <location>
        <begin position="298"/>
        <end position="327"/>
    </location>
</feature>
<keyword evidence="2" id="KW-0328">Glycosyltransferase</keyword>
<dbReference type="Proteomes" id="UP000419144">
    <property type="component" value="Unassembled WGS sequence"/>
</dbReference>
<evidence type="ECO:0000313" key="3">
    <source>
        <dbReference type="Proteomes" id="UP000419144"/>
    </source>
</evidence>
<evidence type="ECO:0000256" key="1">
    <source>
        <dbReference type="SAM" id="MobiDB-lite"/>
    </source>
</evidence>
<reference evidence="2" key="1">
    <citation type="submission" date="2019-11" db="EMBL/GenBank/DDBJ databases">
        <title>Leishmania tarentolae CDS.</title>
        <authorList>
            <person name="Goto Y."/>
            <person name="Yamagishi J."/>
        </authorList>
    </citation>
    <scope>NUCLEOTIDE SEQUENCE [LARGE SCALE GENOMIC DNA]</scope>
    <source>
        <strain evidence="2">Parrot Tar II</strain>
    </source>
</reference>
<dbReference type="VEuPathDB" id="TriTrypDB:LtaPh_0201361"/>
<feature type="compositionally biased region" description="Low complexity" evidence="1">
    <location>
        <begin position="400"/>
        <end position="414"/>
    </location>
</feature>
<protein>
    <submittedName>
        <fullName evidence="2">Phosphoglycan beta 1,3 galactosyltransferase</fullName>
    </submittedName>
</protein>
<organism evidence="2 3">
    <name type="scientific">Leishmania tarentolae</name>
    <name type="common">Sauroleishmania tarentolae</name>
    <dbReference type="NCBI Taxonomy" id="5689"/>
    <lineage>
        <taxon>Eukaryota</taxon>
        <taxon>Discoba</taxon>
        <taxon>Euglenozoa</taxon>
        <taxon>Kinetoplastea</taxon>
        <taxon>Metakinetoplastina</taxon>
        <taxon>Trypanosomatida</taxon>
        <taxon>Trypanosomatidae</taxon>
        <taxon>Leishmaniinae</taxon>
        <taxon>Leishmania</taxon>
        <taxon>lizard Leishmania</taxon>
    </lineage>
</organism>
<keyword evidence="2" id="KW-0808">Transferase</keyword>
<accession>A0A640K7P5</accession>
<feature type="region of interest" description="Disordered" evidence="1">
    <location>
        <begin position="398"/>
        <end position="427"/>
    </location>
</feature>
<dbReference type="GO" id="GO:0016757">
    <property type="term" value="F:glycosyltransferase activity"/>
    <property type="evidence" value="ECO:0007669"/>
    <property type="project" value="UniProtKB-KW"/>
</dbReference>